<dbReference type="EMBL" id="PVZG01000006">
    <property type="protein sequence ID" value="PRY29287.1"/>
    <property type="molecule type" value="Genomic_DNA"/>
</dbReference>
<keyword evidence="3" id="KW-1185">Reference proteome</keyword>
<dbReference type="AlphaFoldDB" id="A0A2T0S785"/>
<dbReference type="Pfam" id="PF20296">
    <property type="entry name" value="MTaX1"/>
    <property type="match status" value="1"/>
</dbReference>
<gene>
    <name evidence="2" type="ORF">CLV70_1064</name>
</gene>
<evidence type="ECO:0000313" key="3">
    <source>
        <dbReference type="Proteomes" id="UP000239209"/>
    </source>
</evidence>
<accession>A0A2T0S785</accession>
<evidence type="ECO:0000259" key="1">
    <source>
        <dbReference type="Pfam" id="PF20296"/>
    </source>
</evidence>
<protein>
    <recommendedName>
        <fullName evidence="1">Methylase-associated X1 domain-containing protein</fullName>
    </recommendedName>
</protein>
<dbReference type="Proteomes" id="UP000239209">
    <property type="component" value="Unassembled WGS sequence"/>
</dbReference>
<sequence length="378" mass="42451">MLIDAVGRAGGRLLYASDHRRAPVYLGVETPAGERIGIMAYPFTATHNVIKNRPPDEHRLQIRYGGESTWTGDHRLGRDAALVDTTLVLGVHRDADLFIGLDPGLYDPLPMGISIEFKQVHVDAAQASGWHVFERDNITGRRRPDPRAAQGLEAVVLFQPHRLLDYVRLERQASDLHLDPPLRFAAAEQASSPPPEMQRSLPSLHDLEQQFQMTAPEIMEMISDRRRLTVAVRGGVAEHHLNRVLSRDARVARHRSLDEDGQHDFDVTLVDGRFARVECKNASPQRYANGDIKVEVQKTRATQGDPAGRFYRRDQFDIVAACLYAPTGEWRFVYRSTARMEAHPKFPDRLAPLQHVTSEWSDNIADALGGGPVSRSRC</sequence>
<organism evidence="2 3">
    <name type="scientific">Pseudosporangium ferrugineum</name>
    <dbReference type="NCBI Taxonomy" id="439699"/>
    <lineage>
        <taxon>Bacteria</taxon>
        <taxon>Bacillati</taxon>
        <taxon>Actinomycetota</taxon>
        <taxon>Actinomycetes</taxon>
        <taxon>Micromonosporales</taxon>
        <taxon>Micromonosporaceae</taxon>
        <taxon>Pseudosporangium</taxon>
    </lineage>
</organism>
<comment type="caution">
    <text evidence="2">The sequence shown here is derived from an EMBL/GenBank/DDBJ whole genome shotgun (WGS) entry which is preliminary data.</text>
</comment>
<feature type="domain" description="Methylase-associated X1" evidence="1">
    <location>
        <begin position="37"/>
        <end position="167"/>
    </location>
</feature>
<dbReference type="InterPro" id="IPR046894">
    <property type="entry name" value="MTaX1"/>
</dbReference>
<proteinExistence type="predicted"/>
<reference evidence="2 3" key="1">
    <citation type="submission" date="2018-03" db="EMBL/GenBank/DDBJ databases">
        <title>Genomic Encyclopedia of Archaeal and Bacterial Type Strains, Phase II (KMG-II): from individual species to whole genera.</title>
        <authorList>
            <person name="Goeker M."/>
        </authorList>
    </citation>
    <scope>NUCLEOTIDE SEQUENCE [LARGE SCALE GENOMIC DNA]</scope>
    <source>
        <strain evidence="2 3">DSM 45348</strain>
    </source>
</reference>
<name>A0A2T0S785_9ACTN</name>
<evidence type="ECO:0000313" key="2">
    <source>
        <dbReference type="EMBL" id="PRY29287.1"/>
    </source>
</evidence>